<comment type="similarity">
    <text evidence="6">Belongs to the PPP phosphatase family.</text>
</comment>
<feature type="domain" description="Serine/threonine specific protein phosphatases" evidence="8">
    <location>
        <begin position="119"/>
        <end position="124"/>
    </location>
</feature>
<feature type="region of interest" description="Disordered" evidence="7">
    <location>
        <begin position="333"/>
        <end position="361"/>
    </location>
</feature>
<evidence type="ECO:0000256" key="4">
    <source>
        <dbReference type="ARBA" id="ARBA00047761"/>
    </source>
</evidence>
<dbReference type="GO" id="GO:0005975">
    <property type="term" value="P:carbohydrate metabolic process"/>
    <property type="evidence" value="ECO:0007669"/>
    <property type="project" value="InterPro"/>
</dbReference>
<sequence length="386" mass="43920">MTVPFKIPISDLDYCLEQLLDHKPPKILPPETIQQLCHTLKTELLQTPNIISLQSPISVVGDIHGQYHDLLEIFQIGGSPPQTNYLFLGDYVDRGYYSVETISLLLVLKLRYPERVFLIRGNHESRTITTNYGFYTEVLNKYQGSADVWTFITDLFDYLPLGATIDGKIFACHGGLSPSCQQLDQIRAVDRFREIPHDGIMADLVWSDPDVAISDFKLSPRGAGYLFGNDVIDKFCQDNNLVQMIRAHQLCNEGYTSYWKGKCLTVWSAPNYCYRINGEFIGVNTSFESFGDDDDDYNDYRNRFNNSSRLHKQQGVLPGQFFNVFEASKENDEDTLQGKSVNGINFDDELSTSDDTSGSGGNNNKGDFFAAFFQERPKRQQVEYFL</sequence>
<accession>A0A8H6C144</accession>
<name>A0A8H6C144_CANAX</name>
<evidence type="ECO:0000256" key="6">
    <source>
        <dbReference type="RuleBase" id="RU004273"/>
    </source>
</evidence>
<reference evidence="9 10" key="1">
    <citation type="submission" date="2020-03" db="EMBL/GenBank/DDBJ databases">
        <title>FDA dAtabase for Regulatory Grade micrObial Sequences (FDA-ARGOS): Supporting development and validation of Infectious Disease Dx tests.</title>
        <authorList>
            <person name="Campos J."/>
            <person name="Goldberg B."/>
            <person name="Tallon L."/>
            <person name="Sadzewicz L."/>
            <person name="Vavikolanu K."/>
            <person name="Mehta A."/>
            <person name="Aluvathingal J."/>
            <person name="Nadendla S."/>
            <person name="Nandy P."/>
            <person name="Geyer C."/>
            <person name="Yan Y."/>
            <person name="Sichtig H."/>
        </authorList>
    </citation>
    <scope>NUCLEOTIDE SEQUENCE [LARGE SCALE GENOMIC DNA]</scope>
    <source>
        <strain evidence="9 10">FDAARGOS_656</strain>
    </source>
</reference>
<dbReference type="EMBL" id="JABWAD010000016">
    <property type="protein sequence ID" value="KAF6071498.1"/>
    <property type="molecule type" value="Genomic_DNA"/>
</dbReference>
<dbReference type="GO" id="GO:0046872">
    <property type="term" value="F:metal ion binding"/>
    <property type="evidence" value="ECO:0007669"/>
    <property type="project" value="UniProtKB-KW"/>
</dbReference>
<dbReference type="PROSITE" id="PS01095">
    <property type="entry name" value="GH18_1"/>
    <property type="match status" value="1"/>
</dbReference>
<comment type="catalytic activity">
    <reaction evidence="4">
        <text>O-phospho-L-seryl-[protein] + H2O = L-seryl-[protein] + phosphate</text>
        <dbReference type="Rhea" id="RHEA:20629"/>
        <dbReference type="Rhea" id="RHEA-COMP:9863"/>
        <dbReference type="Rhea" id="RHEA-COMP:11604"/>
        <dbReference type="ChEBI" id="CHEBI:15377"/>
        <dbReference type="ChEBI" id="CHEBI:29999"/>
        <dbReference type="ChEBI" id="CHEBI:43474"/>
        <dbReference type="ChEBI" id="CHEBI:83421"/>
        <dbReference type="EC" id="3.1.3.16"/>
    </reaction>
</comment>
<dbReference type="SUPFAM" id="SSF56300">
    <property type="entry name" value="Metallo-dependent phosphatases"/>
    <property type="match status" value="1"/>
</dbReference>
<proteinExistence type="inferred from homology"/>
<evidence type="ECO:0000256" key="5">
    <source>
        <dbReference type="ARBA" id="ARBA00048336"/>
    </source>
</evidence>
<keyword evidence="2 6" id="KW-0378">Hydrolase</keyword>
<comment type="caution">
    <text evidence="9">The sequence shown here is derived from an EMBL/GenBank/DDBJ whole genome shotgun (WGS) entry which is preliminary data.</text>
</comment>
<dbReference type="InterPro" id="IPR047129">
    <property type="entry name" value="PPA2-like"/>
</dbReference>
<comment type="catalytic activity">
    <reaction evidence="5 6">
        <text>O-phospho-L-threonyl-[protein] + H2O = L-threonyl-[protein] + phosphate</text>
        <dbReference type="Rhea" id="RHEA:47004"/>
        <dbReference type="Rhea" id="RHEA-COMP:11060"/>
        <dbReference type="Rhea" id="RHEA-COMP:11605"/>
        <dbReference type="ChEBI" id="CHEBI:15377"/>
        <dbReference type="ChEBI" id="CHEBI:30013"/>
        <dbReference type="ChEBI" id="CHEBI:43474"/>
        <dbReference type="ChEBI" id="CHEBI:61977"/>
        <dbReference type="EC" id="3.1.3.16"/>
    </reaction>
</comment>
<dbReference type="SMART" id="SM00156">
    <property type="entry name" value="PP2Ac"/>
    <property type="match status" value="1"/>
</dbReference>
<dbReference type="GO" id="GO:0004722">
    <property type="term" value="F:protein serine/threonine phosphatase activity"/>
    <property type="evidence" value="ECO:0007669"/>
    <property type="project" value="UniProtKB-EC"/>
</dbReference>
<dbReference type="InterPro" id="IPR004843">
    <property type="entry name" value="Calcineurin-like_PHP"/>
</dbReference>
<dbReference type="Pfam" id="PF00149">
    <property type="entry name" value="Metallophos"/>
    <property type="match status" value="1"/>
</dbReference>
<evidence type="ECO:0000256" key="3">
    <source>
        <dbReference type="ARBA" id="ARBA00023211"/>
    </source>
</evidence>
<dbReference type="InterPro" id="IPR001579">
    <property type="entry name" value="Glyco_hydro_18_chit_AS"/>
</dbReference>
<evidence type="ECO:0000259" key="8">
    <source>
        <dbReference type="PROSITE" id="PS00125"/>
    </source>
</evidence>
<keyword evidence="1" id="KW-0479">Metal-binding</keyword>
<dbReference type="InterPro" id="IPR006186">
    <property type="entry name" value="Ser/Thr-sp_prot-phosphatase"/>
</dbReference>
<dbReference type="GO" id="GO:0004553">
    <property type="term" value="F:hydrolase activity, hydrolyzing O-glycosyl compounds"/>
    <property type="evidence" value="ECO:0007669"/>
    <property type="project" value="InterPro"/>
</dbReference>
<dbReference type="EC" id="3.1.3.16" evidence="6"/>
<dbReference type="PANTHER" id="PTHR45619">
    <property type="entry name" value="SERINE/THREONINE-PROTEIN PHOSPHATASE PP2A-RELATED"/>
    <property type="match status" value="1"/>
</dbReference>
<dbReference type="FunFam" id="3.60.21.10:FF:000168">
    <property type="entry name" value="Serine/threonine-protein phosphatase"/>
    <property type="match status" value="1"/>
</dbReference>
<dbReference type="PROSITE" id="PS00125">
    <property type="entry name" value="SER_THR_PHOSPHATASE"/>
    <property type="match status" value="1"/>
</dbReference>
<keyword evidence="3" id="KW-0464">Manganese</keyword>
<dbReference type="InterPro" id="IPR029052">
    <property type="entry name" value="Metallo-depent_PP-like"/>
</dbReference>
<evidence type="ECO:0000256" key="7">
    <source>
        <dbReference type="SAM" id="MobiDB-lite"/>
    </source>
</evidence>
<protein>
    <recommendedName>
        <fullName evidence="6">Serine/threonine-protein phosphatase</fullName>
        <ecNumber evidence="6">3.1.3.16</ecNumber>
    </recommendedName>
</protein>
<dbReference type="Gene3D" id="3.60.21.10">
    <property type="match status" value="1"/>
</dbReference>
<evidence type="ECO:0000256" key="1">
    <source>
        <dbReference type="ARBA" id="ARBA00022723"/>
    </source>
</evidence>
<evidence type="ECO:0000256" key="2">
    <source>
        <dbReference type="ARBA" id="ARBA00022801"/>
    </source>
</evidence>
<dbReference type="CDD" id="cd07415">
    <property type="entry name" value="MPP_PP2A_PP4_PP6"/>
    <property type="match status" value="1"/>
</dbReference>
<organism evidence="9 10">
    <name type="scientific">Candida albicans</name>
    <name type="common">Yeast</name>
    <dbReference type="NCBI Taxonomy" id="5476"/>
    <lineage>
        <taxon>Eukaryota</taxon>
        <taxon>Fungi</taxon>
        <taxon>Dikarya</taxon>
        <taxon>Ascomycota</taxon>
        <taxon>Saccharomycotina</taxon>
        <taxon>Pichiomycetes</taxon>
        <taxon>Debaryomycetaceae</taxon>
        <taxon>Candida/Lodderomyces clade</taxon>
        <taxon>Candida</taxon>
    </lineage>
</organism>
<dbReference type="Proteomes" id="UP000536275">
    <property type="component" value="Unassembled WGS sequence"/>
</dbReference>
<evidence type="ECO:0000313" key="9">
    <source>
        <dbReference type="EMBL" id="KAF6071498.1"/>
    </source>
</evidence>
<dbReference type="AlphaFoldDB" id="A0A8H6C144"/>
<dbReference type="PRINTS" id="PR00114">
    <property type="entry name" value="STPHPHTASE"/>
</dbReference>
<gene>
    <name evidence="9" type="ORF">FOB64_001230</name>
</gene>
<evidence type="ECO:0000313" key="10">
    <source>
        <dbReference type="Proteomes" id="UP000536275"/>
    </source>
</evidence>